<evidence type="ECO:0000313" key="3">
    <source>
        <dbReference type="EMBL" id="MEA5138627.1"/>
    </source>
</evidence>
<evidence type="ECO:0000256" key="1">
    <source>
        <dbReference type="SAM" id="MobiDB-lite"/>
    </source>
</evidence>
<feature type="compositionally biased region" description="Basic and acidic residues" evidence="1">
    <location>
        <begin position="357"/>
        <end position="366"/>
    </location>
</feature>
<dbReference type="PANTHER" id="PTHR22576:SF37">
    <property type="entry name" value="MUCOSA-ASSOCIATED LYMPHOID TISSUE LYMPHOMA TRANSLOCATION PROTEIN 1"/>
    <property type="match status" value="1"/>
</dbReference>
<feature type="domain" description="Caspase family p20" evidence="2">
    <location>
        <begin position="129"/>
        <end position="260"/>
    </location>
</feature>
<dbReference type="Gene3D" id="3.40.50.1460">
    <property type="match status" value="1"/>
</dbReference>
<dbReference type="PANTHER" id="PTHR22576">
    <property type="entry name" value="MUCOSA ASSOCIATED LYMPHOID TISSUE LYMPHOMA TRANSLOCATION PROTEIN 1/PARACASPASE"/>
    <property type="match status" value="1"/>
</dbReference>
<dbReference type="GO" id="GO:0016787">
    <property type="term" value="F:hydrolase activity"/>
    <property type="evidence" value="ECO:0007669"/>
    <property type="project" value="UniProtKB-KW"/>
</dbReference>
<dbReference type="Proteomes" id="UP001302949">
    <property type="component" value="Unassembled WGS sequence"/>
</dbReference>
<reference evidence="3 4" key="1">
    <citation type="submission" date="2023-12" db="EMBL/GenBank/DDBJ databases">
        <title>Novel species of the genus Arcicella isolated from rivers.</title>
        <authorList>
            <person name="Lu H."/>
        </authorList>
    </citation>
    <scope>NUCLEOTIDE SEQUENCE [LARGE SCALE GENOMIC DNA]</scope>
    <source>
        <strain evidence="3 4">KCTC 23307</strain>
    </source>
</reference>
<protein>
    <submittedName>
        <fullName evidence="3">Caspase family protein</fullName>
        <ecNumber evidence="3">3.4.22.-</ecNumber>
    </submittedName>
</protein>
<dbReference type="EMBL" id="JAYFUM010000006">
    <property type="protein sequence ID" value="MEA5138627.1"/>
    <property type="molecule type" value="Genomic_DNA"/>
</dbReference>
<dbReference type="EC" id="3.4.22.-" evidence="3"/>
<organism evidence="3 4">
    <name type="scientific">Arcicella rigui</name>
    <dbReference type="NCBI Taxonomy" id="797020"/>
    <lineage>
        <taxon>Bacteria</taxon>
        <taxon>Pseudomonadati</taxon>
        <taxon>Bacteroidota</taxon>
        <taxon>Cytophagia</taxon>
        <taxon>Cytophagales</taxon>
        <taxon>Flectobacillaceae</taxon>
        <taxon>Arcicella</taxon>
    </lineage>
</organism>
<gene>
    <name evidence="3" type="ORF">VB248_05775</name>
</gene>
<dbReference type="InterPro" id="IPR011600">
    <property type="entry name" value="Pept_C14_caspase"/>
</dbReference>
<comment type="caution">
    <text evidence="3">The sequence shown here is derived from an EMBL/GenBank/DDBJ whole genome shotgun (WGS) entry which is preliminary data.</text>
</comment>
<dbReference type="SUPFAM" id="SSF52129">
    <property type="entry name" value="Caspase-like"/>
    <property type="match status" value="1"/>
</dbReference>
<dbReference type="Pfam" id="PF00656">
    <property type="entry name" value="Peptidase_C14"/>
    <property type="match status" value="1"/>
</dbReference>
<dbReference type="InterPro" id="IPR052039">
    <property type="entry name" value="Caspase-related_regulators"/>
</dbReference>
<dbReference type="PROSITE" id="PS50208">
    <property type="entry name" value="CASPASE_P20"/>
    <property type="match status" value="1"/>
</dbReference>
<evidence type="ECO:0000313" key="4">
    <source>
        <dbReference type="Proteomes" id="UP001302949"/>
    </source>
</evidence>
<name>A0ABU5Q7S6_9BACT</name>
<keyword evidence="3" id="KW-0378">Hydrolase</keyword>
<sequence>MNNKFALIFIICLTQFHGIGQTVIKLNTIQLKGIEWIQPSVSNETIFQTNNPKINIECKAICEAPLEANNFKVWLDGQSIFSESICLNNTFKTSIEVSPNYTHELFVTVEKGKKLISTSTLKIFFRPTQKRVALLIGNSDYKHGTRLGENPINDANDMGQTLQSLGFDVKVITNGTLQTIKDAIKTFQEKIKGAEMATFFFAGHGIEINGKKYIIPVDAQLKTPADANDDAYNIETLFERLKSGNAKHNLIILDACRNDPFKEVDILSKGEERAWSNTDRGFSAIELNNVPSGNIYLAMATGWGKKAQNGTGRNGVYTGQLLKQIKSGERLEKVFDRTGINVKEETKQKQNPQFLKEPTHDNEFVF</sequence>
<feature type="region of interest" description="Disordered" evidence="1">
    <location>
        <begin position="345"/>
        <end position="366"/>
    </location>
</feature>
<dbReference type="RefSeq" id="WP_323295794.1">
    <property type="nucleotide sequence ID" value="NZ_JAYFUM010000006.1"/>
</dbReference>
<proteinExistence type="predicted"/>
<dbReference type="InterPro" id="IPR001309">
    <property type="entry name" value="Pept_C14_p20"/>
</dbReference>
<evidence type="ECO:0000259" key="2">
    <source>
        <dbReference type="PROSITE" id="PS50208"/>
    </source>
</evidence>
<accession>A0ABU5Q7S6</accession>
<keyword evidence="4" id="KW-1185">Reference proteome</keyword>
<dbReference type="InterPro" id="IPR029030">
    <property type="entry name" value="Caspase-like_dom_sf"/>
</dbReference>